<evidence type="ECO:0000256" key="7">
    <source>
        <dbReference type="SAM" id="Phobius"/>
    </source>
</evidence>
<feature type="transmembrane region" description="Helical" evidence="7">
    <location>
        <begin position="374"/>
        <end position="398"/>
    </location>
</feature>
<dbReference type="InterPro" id="IPR003834">
    <property type="entry name" value="Cyt_c_assmbl_TM_dom"/>
</dbReference>
<feature type="transmembrane region" description="Helical" evidence="7">
    <location>
        <begin position="294"/>
        <end position="319"/>
    </location>
</feature>
<feature type="transmembrane region" description="Helical" evidence="7">
    <location>
        <begin position="451"/>
        <end position="473"/>
    </location>
</feature>
<feature type="transmembrane region" description="Helical" evidence="7">
    <location>
        <begin position="547"/>
        <end position="569"/>
    </location>
</feature>
<evidence type="ECO:0000259" key="9">
    <source>
        <dbReference type="PROSITE" id="PS51352"/>
    </source>
</evidence>
<reference evidence="10 11" key="1">
    <citation type="submission" date="2020-08" db="EMBL/GenBank/DDBJ databases">
        <title>Genomic Encyclopedia of Type Strains, Phase IV (KMG-IV): sequencing the most valuable type-strain genomes for metagenomic binning, comparative biology and taxonomic classification.</title>
        <authorList>
            <person name="Goeker M."/>
        </authorList>
    </citation>
    <scope>NUCLEOTIDE SEQUENCE [LARGE SCALE GENOMIC DNA]</scope>
    <source>
        <strain evidence="10 11">DSM 26189</strain>
    </source>
</reference>
<evidence type="ECO:0000256" key="6">
    <source>
        <dbReference type="ARBA" id="ARBA00023136"/>
    </source>
</evidence>
<evidence type="ECO:0000256" key="1">
    <source>
        <dbReference type="ARBA" id="ARBA00004651"/>
    </source>
</evidence>
<dbReference type="Pfam" id="PF02683">
    <property type="entry name" value="DsbD_TM"/>
    <property type="match status" value="1"/>
</dbReference>
<comment type="caution">
    <text evidence="10">The sequence shown here is derived from an EMBL/GenBank/DDBJ whole genome shotgun (WGS) entry which is preliminary data.</text>
</comment>
<dbReference type="InterPro" id="IPR028250">
    <property type="entry name" value="DsbDN"/>
</dbReference>
<dbReference type="Pfam" id="PF13899">
    <property type="entry name" value="Thioredoxin_7"/>
    <property type="match status" value="1"/>
</dbReference>
<dbReference type="InterPro" id="IPR036249">
    <property type="entry name" value="Thioredoxin-like_sf"/>
</dbReference>
<dbReference type="GO" id="GO:0015035">
    <property type="term" value="F:protein-disulfide reductase activity"/>
    <property type="evidence" value="ECO:0007669"/>
    <property type="project" value="TreeGrafter"/>
</dbReference>
<evidence type="ECO:0000313" key="10">
    <source>
        <dbReference type="EMBL" id="MBB3925093.1"/>
    </source>
</evidence>
<keyword evidence="5 7" id="KW-1133">Transmembrane helix</keyword>
<feature type="domain" description="Thioredoxin" evidence="9">
    <location>
        <begin position="569"/>
        <end position="694"/>
    </location>
</feature>
<keyword evidence="2" id="KW-1003">Cell membrane</keyword>
<feature type="signal peptide" evidence="8">
    <location>
        <begin position="1"/>
        <end position="25"/>
    </location>
</feature>
<evidence type="ECO:0000313" key="11">
    <source>
        <dbReference type="Proteomes" id="UP000571950"/>
    </source>
</evidence>
<name>A0A7W6FNR6_9SPHN</name>
<dbReference type="Pfam" id="PF11412">
    <property type="entry name" value="DsbD_N"/>
    <property type="match status" value="1"/>
</dbReference>
<protein>
    <submittedName>
        <fullName evidence="10">DsbC/DsbD-like thiol-disulfide interchange protein/cytochrome c biogenesis protein CcdA</fullName>
    </submittedName>
</protein>
<dbReference type="GO" id="GO:0005886">
    <property type="term" value="C:plasma membrane"/>
    <property type="evidence" value="ECO:0007669"/>
    <property type="project" value="UniProtKB-SubCell"/>
</dbReference>
<keyword evidence="8" id="KW-0732">Signal</keyword>
<keyword evidence="4" id="KW-0201">Cytochrome c-type biogenesis</keyword>
<evidence type="ECO:0000256" key="3">
    <source>
        <dbReference type="ARBA" id="ARBA00022692"/>
    </source>
</evidence>
<gene>
    <name evidence="10" type="ORF">GGR43_000794</name>
</gene>
<keyword evidence="11" id="KW-1185">Reference proteome</keyword>
<dbReference type="SUPFAM" id="SSF52833">
    <property type="entry name" value="Thioredoxin-like"/>
    <property type="match status" value="1"/>
</dbReference>
<feature type="chain" id="PRO_5030607227" evidence="8">
    <location>
        <begin position="26"/>
        <end position="694"/>
    </location>
</feature>
<dbReference type="PANTHER" id="PTHR32234:SF3">
    <property type="entry name" value="SUPPRESSION OF COPPER SENSITIVITY PROTEIN"/>
    <property type="match status" value="1"/>
</dbReference>
<proteinExistence type="predicted"/>
<dbReference type="InterPro" id="IPR035671">
    <property type="entry name" value="DsbD_gamma"/>
</dbReference>
<dbReference type="EMBL" id="JACIDT010000002">
    <property type="protein sequence ID" value="MBB3925093.1"/>
    <property type="molecule type" value="Genomic_DNA"/>
</dbReference>
<feature type="transmembrane region" description="Helical" evidence="7">
    <location>
        <begin position="419"/>
        <end position="445"/>
    </location>
</feature>
<keyword evidence="6 7" id="KW-0472">Membrane</keyword>
<evidence type="ECO:0000256" key="4">
    <source>
        <dbReference type="ARBA" id="ARBA00022748"/>
    </source>
</evidence>
<dbReference type="AlphaFoldDB" id="A0A7W6FNR6"/>
<dbReference type="PANTHER" id="PTHR32234">
    <property type="entry name" value="THIOL:DISULFIDE INTERCHANGE PROTEIN DSBD"/>
    <property type="match status" value="1"/>
</dbReference>
<dbReference type="GO" id="GO:0045454">
    <property type="term" value="P:cell redox homeostasis"/>
    <property type="evidence" value="ECO:0007669"/>
    <property type="project" value="TreeGrafter"/>
</dbReference>
<dbReference type="CDD" id="cd02953">
    <property type="entry name" value="DsbDgamma"/>
    <property type="match status" value="1"/>
</dbReference>
<feature type="transmembrane region" description="Helical" evidence="7">
    <location>
        <begin position="493"/>
        <end position="510"/>
    </location>
</feature>
<dbReference type="GO" id="GO:0017004">
    <property type="term" value="P:cytochrome complex assembly"/>
    <property type="evidence" value="ECO:0007669"/>
    <property type="project" value="UniProtKB-KW"/>
</dbReference>
<dbReference type="PROSITE" id="PS51352">
    <property type="entry name" value="THIOREDOXIN_2"/>
    <property type="match status" value="1"/>
</dbReference>
<keyword evidence="3 7" id="KW-0812">Transmembrane</keyword>
<accession>A0A7W6FNR6</accession>
<evidence type="ECO:0000256" key="8">
    <source>
        <dbReference type="SAM" id="SignalP"/>
    </source>
</evidence>
<organism evidence="10 11">
    <name type="scientific">Sphingobium jiangsuense</name>
    <dbReference type="NCBI Taxonomy" id="870476"/>
    <lineage>
        <taxon>Bacteria</taxon>
        <taxon>Pseudomonadati</taxon>
        <taxon>Pseudomonadota</taxon>
        <taxon>Alphaproteobacteria</taxon>
        <taxon>Sphingomonadales</taxon>
        <taxon>Sphingomonadaceae</taxon>
        <taxon>Sphingobium</taxon>
    </lineage>
</organism>
<dbReference type="Proteomes" id="UP000571950">
    <property type="component" value="Unassembled WGS sequence"/>
</dbReference>
<sequence>MMRIFSFFLTIIAAALLAGGTGARAQSPSQLLLPGGGPHMAGHLEAENPTPAPGGTVTLALVMQPEAGWHGYWENPGDAGVPTELKWTLPPGVSVGPMRYPVPDVLLVSGLMNHVYKGRYAILMDLKLPATLKPGATLPIRARGSWLVCSDTVCVPEQGDLALDLTVGRPGQEEAVHRAAFDAYRRALPRPLGGEARFEGDGAGGLRLGIPFPRDAAVKDAHFFPLTSGAQSYAAPQRIGREGDRLVIALDGFAAPKAALEGVLRIGADQGIAIRATPGPVPAIAGSDGGVWRLALLAFGGAVLGGLLLNIMPCVFPILSLKAMSLLRSGASPAHARREAWAYTAGVALTCVALGVAVLALRASGESVGWAFQLQSPAVIVALLALCVAIALNLAGLFELAPVQVDGALTTRRGLTGDFWSGVLVAFVATPCTGPFMATALGTALVLPAGVAMAVFAGLGLGIALPFLLLAYIPALRARLPRPGPWMKRVQRWLSIPMFATALALLWLLWRQAGGAGLALGVVPAALVAALLWWLGRRQRGGRHTSGLAIAAACALAVVAGSGAVGLLAREGLARPDGDVPGDAFSAEALRQARAGGGPVFLYFTADWCLSCKVNEAAAIDRAEVRRAFDKAGVRLIVGDWTRGDPAITRFLEQHGRSGVPLYLWYPAGGGEARELPQILTPALLTGLAEGAGA</sequence>
<evidence type="ECO:0000256" key="2">
    <source>
        <dbReference type="ARBA" id="ARBA00022475"/>
    </source>
</evidence>
<feature type="transmembrane region" description="Helical" evidence="7">
    <location>
        <begin position="340"/>
        <end position="362"/>
    </location>
</feature>
<dbReference type="InterPro" id="IPR013766">
    <property type="entry name" value="Thioredoxin_domain"/>
</dbReference>
<evidence type="ECO:0000256" key="5">
    <source>
        <dbReference type="ARBA" id="ARBA00022989"/>
    </source>
</evidence>
<dbReference type="Gene3D" id="3.40.30.10">
    <property type="entry name" value="Glutaredoxin"/>
    <property type="match status" value="1"/>
</dbReference>
<comment type="subcellular location">
    <subcellularLocation>
        <location evidence="1">Cell membrane</location>
        <topology evidence="1">Multi-pass membrane protein</topology>
    </subcellularLocation>
</comment>
<feature type="transmembrane region" description="Helical" evidence="7">
    <location>
        <begin position="516"/>
        <end position="535"/>
    </location>
</feature>